<dbReference type="Proteomes" id="UP000070578">
    <property type="component" value="Unassembled WGS sequence"/>
</dbReference>
<name>A0A139BNV2_9PROT</name>
<proteinExistence type="predicted"/>
<organism evidence="1 2">
    <name type="scientific">Candidatus Gallionella acididurans</name>
    <dbReference type="NCBI Taxonomy" id="1796491"/>
    <lineage>
        <taxon>Bacteria</taxon>
        <taxon>Pseudomonadati</taxon>
        <taxon>Pseudomonadota</taxon>
        <taxon>Betaproteobacteria</taxon>
        <taxon>Nitrosomonadales</taxon>
        <taxon>Gallionellaceae</taxon>
        <taxon>Gallionella</taxon>
    </lineage>
</organism>
<gene>
    <name evidence="1" type="ORF">AWT59_3210</name>
</gene>
<evidence type="ECO:0000313" key="2">
    <source>
        <dbReference type="Proteomes" id="UP000070578"/>
    </source>
</evidence>
<accession>A0A139BNV2</accession>
<reference evidence="1 2" key="2">
    <citation type="submission" date="2016-03" db="EMBL/GenBank/DDBJ databases">
        <title>New uncultured bacterium of the family Gallionellaceae from acid mine drainage: description and reconstruction of genome based on metagenomic analysis of microbial community.</title>
        <authorList>
            <person name="Kadnikov V."/>
            <person name="Ivasenko D."/>
            <person name="Beletsky A."/>
            <person name="Mardanov A."/>
            <person name="Danilova E."/>
            <person name="Pimenov N."/>
            <person name="Karnachuk O."/>
            <person name="Ravin N."/>
        </authorList>
    </citation>
    <scope>NUCLEOTIDE SEQUENCE [LARGE SCALE GENOMIC DNA]</scope>
    <source>
        <strain evidence="1">ShG14-8</strain>
    </source>
</reference>
<protein>
    <recommendedName>
        <fullName evidence="3">Cytoplasmic protein</fullName>
    </recommendedName>
</protein>
<evidence type="ECO:0008006" key="3">
    <source>
        <dbReference type="Google" id="ProtNLM"/>
    </source>
</evidence>
<evidence type="ECO:0000313" key="1">
    <source>
        <dbReference type="EMBL" id="KXS30660.1"/>
    </source>
</evidence>
<dbReference type="EMBL" id="LSLI01000172">
    <property type="protein sequence ID" value="KXS30660.1"/>
    <property type="molecule type" value="Genomic_DNA"/>
</dbReference>
<comment type="caution">
    <text evidence="1">The sequence shown here is derived from an EMBL/GenBank/DDBJ whole genome shotgun (WGS) entry which is preliminary data.</text>
</comment>
<dbReference type="AlphaFoldDB" id="A0A139BNV2"/>
<dbReference type="PATRIC" id="fig|1796491.3.peg.3526"/>
<dbReference type="Pfam" id="PF14384">
    <property type="entry name" value="BrnA_antitoxin"/>
    <property type="match status" value="1"/>
</dbReference>
<reference evidence="1 2" key="1">
    <citation type="submission" date="2016-02" db="EMBL/GenBank/DDBJ databases">
        <authorList>
            <person name="Wen L."/>
            <person name="He K."/>
            <person name="Yang H."/>
        </authorList>
    </citation>
    <scope>NUCLEOTIDE SEQUENCE [LARGE SCALE GENOMIC DNA]</scope>
    <source>
        <strain evidence="1">ShG14-8</strain>
    </source>
</reference>
<dbReference type="InterPro" id="IPR025528">
    <property type="entry name" value="BrnA_antitoxin"/>
</dbReference>
<sequence>MKKNVKFTLDTTKPLPLTKKQKAEIQALSELSDSKIDHSDIPSLSDEFWKKAVNNPFYKPTKTSTTVRVDSDVLAWLKSQGKGYQTRINTILRAAMLHKIKH</sequence>